<protein>
    <recommendedName>
        <fullName evidence="10">C2H2-type domain-containing protein</fullName>
    </recommendedName>
</protein>
<evidence type="ECO:0000256" key="9">
    <source>
        <dbReference type="SAM" id="MobiDB-lite"/>
    </source>
</evidence>
<dbReference type="EMBL" id="AMQN01007243">
    <property type="status" value="NOT_ANNOTATED_CDS"/>
    <property type="molecule type" value="Genomic_DNA"/>
</dbReference>
<keyword evidence="4" id="KW-0862">Zinc</keyword>
<keyword evidence="5" id="KW-0805">Transcription regulation</keyword>
<evidence type="ECO:0000256" key="7">
    <source>
        <dbReference type="ARBA" id="ARBA00023242"/>
    </source>
</evidence>
<reference evidence="11 13" key="2">
    <citation type="journal article" date="2013" name="Nature">
        <title>Insights into bilaterian evolution from three spiralian genomes.</title>
        <authorList>
            <person name="Simakov O."/>
            <person name="Marletaz F."/>
            <person name="Cho S.J."/>
            <person name="Edsinger-Gonzales E."/>
            <person name="Havlak P."/>
            <person name="Hellsten U."/>
            <person name="Kuo D.H."/>
            <person name="Larsson T."/>
            <person name="Lv J."/>
            <person name="Arendt D."/>
            <person name="Savage R."/>
            <person name="Osoegawa K."/>
            <person name="de Jong P."/>
            <person name="Grimwood J."/>
            <person name="Chapman J.A."/>
            <person name="Shapiro H."/>
            <person name="Aerts A."/>
            <person name="Otillar R.P."/>
            <person name="Terry A.Y."/>
            <person name="Boore J.L."/>
            <person name="Grigoriev I.V."/>
            <person name="Lindberg D.R."/>
            <person name="Seaver E.C."/>
            <person name="Weisblat D.A."/>
            <person name="Putnam N.H."/>
            <person name="Rokhsar D.S."/>
        </authorList>
    </citation>
    <scope>NUCLEOTIDE SEQUENCE</scope>
    <source>
        <strain evidence="11 13">I ESC-2004</strain>
    </source>
</reference>
<dbReference type="EnsemblMetazoa" id="CapteT203545">
    <property type="protein sequence ID" value="CapteP203545"/>
    <property type="gene ID" value="CapteG203545"/>
</dbReference>
<keyword evidence="6" id="KW-0804">Transcription</keyword>
<dbReference type="GO" id="GO:0008270">
    <property type="term" value="F:zinc ion binding"/>
    <property type="evidence" value="ECO:0007669"/>
    <property type="project" value="UniProtKB-KW"/>
</dbReference>
<dbReference type="SMART" id="SM00355">
    <property type="entry name" value="ZnF_C2H2"/>
    <property type="match status" value="3"/>
</dbReference>
<dbReference type="OrthoDB" id="2687452at2759"/>
<dbReference type="PROSITE" id="PS50157">
    <property type="entry name" value="ZINC_FINGER_C2H2_2"/>
    <property type="match status" value="3"/>
</dbReference>
<dbReference type="GO" id="GO:0005634">
    <property type="term" value="C:nucleus"/>
    <property type="evidence" value="ECO:0007669"/>
    <property type="project" value="UniProtKB-SubCell"/>
</dbReference>
<evidence type="ECO:0000313" key="13">
    <source>
        <dbReference type="Proteomes" id="UP000014760"/>
    </source>
</evidence>
<dbReference type="AlphaFoldDB" id="R7UUA2"/>
<comment type="subcellular location">
    <subcellularLocation>
        <location evidence="1">Nucleus</location>
    </subcellularLocation>
</comment>
<keyword evidence="13" id="KW-1185">Reference proteome</keyword>
<reference evidence="13" key="1">
    <citation type="submission" date="2012-12" db="EMBL/GenBank/DDBJ databases">
        <authorList>
            <person name="Hellsten U."/>
            <person name="Grimwood J."/>
            <person name="Chapman J.A."/>
            <person name="Shapiro H."/>
            <person name="Aerts A."/>
            <person name="Otillar R.P."/>
            <person name="Terry A.Y."/>
            <person name="Boore J.L."/>
            <person name="Simakov O."/>
            <person name="Marletaz F."/>
            <person name="Cho S.-J."/>
            <person name="Edsinger-Gonzales E."/>
            <person name="Havlak P."/>
            <person name="Kuo D.-H."/>
            <person name="Larsson T."/>
            <person name="Lv J."/>
            <person name="Arendt D."/>
            <person name="Savage R."/>
            <person name="Osoegawa K."/>
            <person name="de Jong P."/>
            <person name="Lindberg D.R."/>
            <person name="Seaver E.C."/>
            <person name="Weisblat D.A."/>
            <person name="Putnam N.H."/>
            <person name="Grigoriev I.V."/>
            <person name="Rokhsar D.S."/>
        </authorList>
    </citation>
    <scope>NUCLEOTIDE SEQUENCE</scope>
    <source>
        <strain evidence="13">I ESC-2004</strain>
    </source>
</reference>
<evidence type="ECO:0000313" key="12">
    <source>
        <dbReference type="EnsemblMetazoa" id="CapteP203545"/>
    </source>
</evidence>
<evidence type="ECO:0000259" key="10">
    <source>
        <dbReference type="PROSITE" id="PS50157"/>
    </source>
</evidence>
<dbReference type="PROSITE" id="PS00028">
    <property type="entry name" value="ZINC_FINGER_C2H2_1"/>
    <property type="match status" value="3"/>
</dbReference>
<dbReference type="STRING" id="283909.R7UUA2"/>
<dbReference type="InterPro" id="IPR013087">
    <property type="entry name" value="Znf_C2H2_type"/>
</dbReference>
<gene>
    <name evidence="11" type="ORF">CAPTEDRAFT_203545</name>
</gene>
<evidence type="ECO:0000256" key="3">
    <source>
        <dbReference type="ARBA" id="ARBA00022771"/>
    </source>
</evidence>
<evidence type="ECO:0000256" key="1">
    <source>
        <dbReference type="ARBA" id="ARBA00004123"/>
    </source>
</evidence>
<reference evidence="12" key="3">
    <citation type="submission" date="2015-06" db="UniProtKB">
        <authorList>
            <consortium name="EnsemblMetazoa"/>
        </authorList>
    </citation>
    <scope>IDENTIFICATION</scope>
</reference>
<feature type="compositionally biased region" description="Polar residues" evidence="9">
    <location>
        <begin position="232"/>
        <end position="241"/>
    </location>
</feature>
<dbReference type="PANTHER" id="PTHR46179:SF13">
    <property type="entry name" value="C2H2-TYPE DOMAIN-CONTAINING PROTEIN"/>
    <property type="match status" value="1"/>
</dbReference>
<evidence type="ECO:0000256" key="8">
    <source>
        <dbReference type="PROSITE-ProRule" id="PRU00042"/>
    </source>
</evidence>
<organism evidence="11">
    <name type="scientific">Capitella teleta</name>
    <name type="common">Polychaete worm</name>
    <dbReference type="NCBI Taxonomy" id="283909"/>
    <lineage>
        <taxon>Eukaryota</taxon>
        <taxon>Metazoa</taxon>
        <taxon>Spiralia</taxon>
        <taxon>Lophotrochozoa</taxon>
        <taxon>Annelida</taxon>
        <taxon>Polychaeta</taxon>
        <taxon>Sedentaria</taxon>
        <taxon>Scolecida</taxon>
        <taxon>Capitellidae</taxon>
        <taxon>Capitella</taxon>
    </lineage>
</organism>
<feature type="domain" description="C2H2-type" evidence="10">
    <location>
        <begin position="255"/>
        <end position="285"/>
    </location>
</feature>
<keyword evidence="2" id="KW-0479">Metal-binding</keyword>
<dbReference type="HOGENOM" id="CLU_752826_0_0_1"/>
<dbReference type="Proteomes" id="UP000014760">
    <property type="component" value="Unassembled WGS sequence"/>
</dbReference>
<proteinExistence type="predicted"/>
<evidence type="ECO:0000256" key="6">
    <source>
        <dbReference type="ARBA" id="ARBA00023163"/>
    </source>
</evidence>
<evidence type="ECO:0000256" key="2">
    <source>
        <dbReference type="ARBA" id="ARBA00022723"/>
    </source>
</evidence>
<feature type="region of interest" description="Disordered" evidence="9">
    <location>
        <begin position="221"/>
        <end position="241"/>
    </location>
</feature>
<evidence type="ECO:0000256" key="4">
    <source>
        <dbReference type="ARBA" id="ARBA00022833"/>
    </source>
</evidence>
<keyword evidence="3 8" id="KW-0863">Zinc-finger</keyword>
<feature type="domain" description="C2H2-type" evidence="10">
    <location>
        <begin position="134"/>
        <end position="164"/>
    </location>
</feature>
<name>R7UUA2_CAPTE</name>
<feature type="domain" description="C2H2-type" evidence="10">
    <location>
        <begin position="178"/>
        <end position="208"/>
    </location>
</feature>
<dbReference type="InterPro" id="IPR036236">
    <property type="entry name" value="Znf_C2H2_sf"/>
</dbReference>
<dbReference type="PANTHER" id="PTHR46179">
    <property type="entry name" value="ZINC FINGER PROTEIN"/>
    <property type="match status" value="1"/>
</dbReference>
<feature type="region of interest" description="Disordered" evidence="9">
    <location>
        <begin position="282"/>
        <end position="313"/>
    </location>
</feature>
<dbReference type="EMBL" id="KB300259">
    <property type="protein sequence ID" value="ELU06976.1"/>
    <property type="molecule type" value="Genomic_DNA"/>
</dbReference>
<evidence type="ECO:0000313" key="11">
    <source>
        <dbReference type="EMBL" id="ELU06976.1"/>
    </source>
</evidence>
<dbReference type="InterPro" id="IPR051061">
    <property type="entry name" value="Zinc_finger_trans_reg"/>
</dbReference>
<accession>R7UUA2</accession>
<keyword evidence="7" id="KW-0539">Nucleus</keyword>
<dbReference type="SUPFAM" id="SSF57667">
    <property type="entry name" value="beta-beta-alpha zinc fingers"/>
    <property type="match status" value="2"/>
</dbReference>
<evidence type="ECO:0000256" key="5">
    <source>
        <dbReference type="ARBA" id="ARBA00023015"/>
    </source>
</evidence>
<dbReference type="GO" id="GO:0006357">
    <property type="term" value="P:regulation of transcription by RNA polymerase II"/>
    <property type="evidence" value="ECO:0007669"/>
    <property type="project" value="TreeGrafter"/>
</dbReference>
<dbReference type="Gene3D" id="3.30.160.60">
    <property type="entry name" value="Classic Zinc Finger"/>
    <property type="match status" value="3"/>
</dbReference>
<sequence>MAQPQGVEWAAFAFPMMQHNEASALAQEAVSRAFQASIANTPVSSVISKHNGCAEPLNTAASTSSPVVTTASEPVLAGLDLSKAYDPMKSAFSLDHFVPNAMPLLAPDFARRLPSSNSSNGTKRRSKDSADKPYRCLVEGCNSAFHQVCNLRTHEIVKHGRKKKFERTTVKDGLLKPYQCSVLGCTSAFLHAGNLRTHEIQKHGRPKKFSRKAKLESDDLLADAPYGRVQSEGGSNAENPVQKSYYPLSSVAKPFQCRVPGCNSSYSQAGNLRTHEVYKHGRPKKFTRNAKPDKALAGAEEGSGEGSSTPAASPLTHVALSSITHVPFDSKARTAAWIETLNQSPPSLLGLHYSPHSPEHMKALSSIV</sequence>